<proteinExistence type="predicted"/>
<protein>
    <submittedName>
        <fullName evidence="2">Uncharacterized protein</fullName>
    </submittedName>
</protein>
<sequence>IFNYKNMEMDIVCIFLNTLDS</sequence>
<organism evidence="3">
    <name type="scientific">Camponotus floridanus</name>
    <name type="common">Florida carpenter ant</name>
    <dbReference type="NCBI Taxonomy" id="104421"/>
    <lineage>
        <taxon>Eukaryota</taxon>
        <taxon>Metazoa</taxon>
        <taxon>Ecdysozoa</taxon>
        <taxon>Arthropoda</taxon>
        <taxon>Hexapoda</taxon>
        <taxon>Insecta</taxon>
        <taxon>Pterygota</taxon>
        <taxon>Neoptera</taxon>
        <taxon>Endopterygota</taxon>
        <taxon>Hymenoptera</taxon>
        <taxon>Apocrita</taxon>
        <taxon>Aculeata</taxon>
        <taxon>Formicoidea</taxon>
        <taxon>Formicidae</taxon>
        <taxon>Formicinae</taxon>
        <taxon>Camponotus</taxon>
    </lineage>
</organism>
<evidence type="ECO:0000313" key="2">
    <source>
        <dbReference type="EMBL" id="EFN74763.1"/>
    </source>
</evidence>
<evidence type="ECO:0000313" key="3">
    <source>
        <dbReference type="Proteomes" id="UP000000311"/>
    </source>
</evidence>
<dbReference type="AlphaFoldDB" id="E1ZVM6"/>
<evidence type="ECO:0000313" key="1">
    <source>
        <dbReference type="EMBL" id="EFN68371.1"/>
    </source>
</evidence>
<feature type="non-terminal residue" evidence="2">
    <location>
        <position position="21"/>
    </location>
</feature>
<keyword evidence="3" id="KW-1185">Reference proteome</keyword>
<reference evidence="2 3" key="1">
    <citation type="journal article" date="2010" name="Science">
        <title>Genomic comparison of the ants Camponotus floridanus and Harpegnathos saltator.</title>
        <authorList>
            <person name="Bonasio R."/>
            <person name="Zhang G."/>
            <person name="Ye C."/>
            <person name="Mutti N.S."/>
            <person name="Fang X."/>
            <person name="Qin N."/>
            <person name="Donahue G."/>
            <person name="Yang P."/>
            <person name="Li Q."/>
            <person name="Li C."/>
            <person name="Zhang P."/>
            <person name="Huang Z."/>
            <person name="Berger S.L."/>
            <person name="Reinberg D."/>
            <person name="Wang J."/>
            <person name="Liebig J."/>
        </authorList>
    </citation>
    <scope>NUCLEOTIDE SEQUENCE [LARGE SCALE GENOMIC DNA]</scope>
    <source>
        <strain evidence="3">C129</strain>
    </source>
</reference>
<name>E1ZVM6_CAMFO</name>
<dbReference type="EMBL" id="GL438820">
    <property type="protein sequence ID" value="EFN68371.1"/>
    <property type="molecule type" value="Genomic_DNA"/>
</dbReference>
<dbReference type="Proteomes" id="UP000000311">
    <property type="component" value="Unassembled WGS sequence"/>
</dbReference>
<accession>E1ZVM6</accession>
<dbReference type="EMBL" id="GL434552">
    <property type="protein sequence ID" value="EFN74763.1"/>
    <property type="molecule type" value="Genomic_DNA"/>
</dbReference>
<gene>
    <name evidence="2" type="ORF">EAG_08663</name>
    <name evidence="1" type="ORF">EAG_10344</name>
</gene>
<feature type="non-terminal residue" evidence="2">
    <location>
        <position position="1"/>
    </location>
</feature>